<evidence type="ECO:0000313" key="1">
    <source>
        <dbReference type="EMBL" id="EMJ36026.1"/>
    </source>
</evidence>
<evidence type="ECO:0000313" key="2">
    <source>
        <dbReference type="Proteomes" id="UP000012164"/>
    </source>
</evidence>
<accession>A0A0F6IDA1</accession>
<name>A0A0F6IDA1_LEPIR</name>
<dbReference type="Proteomes" id="UP000012164">
    <property type="component" value="Unassembled WGS sequence"/>
</dbReference>
<sequence>MFVKTVSLGSDVVRFQIQMFIKLNISVKSKMWELTQI</sequence>
<dbReference type="AlphaFoldDB" id="A0A0F6IDA1"/>
<proteinExistence type="predicted"/>
<gene>
    <name evidence="1" type="ORF">LEP1GSC079_3395</name>
</gene>
<organism evidence="1 2">
    <name type="scientific">Leptospira interrogans str. FPW1039</name>
    <dbReference type="NCBI Taxonomy" id="1193040"/>
    <lineage>
        <taxon>Bacteria</taxon>
        <taxon>Pseudomonadati</taxon>
        <taxon>Spirochaetota</taxon>
        <taxon>Spirochaetia</taxon>
        <taxon>Leptospirales</taxon>
        <taxon>Leptospiraceae</taxon>
        <taxon>Leptospira</taxon>
    </lineage>
</organism>
<dbReference type="EMBL" id="AKWR02000142">
    <property type="protein sequence ID" value="EMJ36026.1"/>
    <property type="molecule type" value="Genomic_DNA"/>
</dbReference>
<comment type="caution">
    <text evidence="1">The sequence shown here is derived from an EMBL/GenBank/DDBJ whole genome shotgun (WGS) entry which is preliminary data.</text>
</comment>
<reference evidence="1 2" key="1">
    <citation type="submission" date="2013-01" db="EMBL/GenBank/DDBJ databases">
        <authorList>
            <person name="Harkins D.M."/>
            <person name="Durkin A.S."/>
            <person name="Brinkac L.M."/>
            <person name="Haft D.H."/>
            <person name="Selengut J.D."/>
            <person name="Sanka R."/>
            <person name="DePew J."/>
            <person name="Purushe J."/>
            <person name="Peacock S.J."/>
            <person name="Thaipadungpanit J."/>
            <person name="Wuthiekanun V.W."/>
            <person name="Day N.P."/>
            <person name="Vinetz J.M."/>
            <person name="Sutton G.G."/>
            <person name="Nierman W.C."/>
            <person name="Fouts D.E."/>
        </authorList>
    </citation>
    <scope>NUCLEOTIDE SEQUENCE [LARGE SCALE GENOMIC DNA]</scope>
    <source>
        <strain evidence="1 2">FPW1039</strain>
    </source>
</reference>
<protein>
    <submittedName>
        <fullName evidence="1">Uncharacterized protein</fullName>
    </submittedName>
</protein>